<feature type="region of interest" description="Disordered" evidence="1">
    <location>
        <begin position="279"/>
        <end position="316"/>
    </location>
</feature>
<accession>A0ABQ5H8G2</accession>
<feature type="compositionally biased region" description="Basic residues" evidence="1">
    <location>
        <begin position="292"/>
        <end position="307"/>
    </location>
</feature>
<keyword evidence="3" id="KW-1185">Reference proteome</keyword>
<reference evidence="2" key="1">
    <citation type="journal article" date="2022" name="Int. J. Mol. Sci.">
        <title>Draft Genome of Tanacetum Coccineum: Genomic Comparison of Closely Related Tanacetum-Family Plants.</title>
        <authorList>
            <person name="Yamashiro T."/>
            <person name="Shiraishi A."/>
            <person name="Nakayama K."/>
            <person name="Satake H."/>
        </authorList>
    </citation>
    <scope>NUCLEOTIDE SEQUENCE</scope>
</reference>
<proteinExistence type="predicted"/>
<feature type="compositionally biased region" description="Polar residues" evidence="1">
    <location>
        <begin position="280"/>
        <end position="290"/>
    </location>
</feature>
<gene>
    <name evidence="2" type="ORF">Tco_1058256</name>
</gene>
<comment type="caution">
    <text evidence="2">The sequence shown here is derived from an EMBL/GenBank/DDBJ whole genome shotgun (WGS) entry which is preliminary data.</text>
</comment>
<name>A0ABQ5H8G2_9ASTR</name>
<sequence length="694" mass="77499">MDSKSSSQSQQPKQLTPALNVHFEVKDGTINFNNGIALLESKNTTYHPMLQFLSKCCISVSLTKQPSTYYSKYLREFWYTAEADTTTKTITFTLSNFDKPLSFDLDVFSTVIWLKRSENLVSVPPKETVSVGLATLGLIDENDTSISSSYLVNSSPLKMRYFSPKWRVLMQYIVKCLGGMQGSHDQLNLHPVTGKHERKSNICYTRYLSLIIEHLLGDAYINENLKNLKPHHITALSFKPTLENEVPLTAHLCKVANLSPEPIKSLLQPSRDVIADDIANKSSSETSVQHVTRPKAKTDKKLRRKKIPASSDSKASKIVRESTLTLQVADTQHVEETVATTDTTQSLKASELAEEQRNQPETTNTIKKVDHVVEEEDHDNGIDSSIMSIGDVRLEDFSINDEDSPFDTKSEIKVLVEELANSDLHSMSDDESEKATADNILDEMAALKAFVDKPSDPLGRLWAKISSLSNKVDNLESSLAKKVSSKLEESVPRMVAAAFKEQMPKLISDTLKNILPNIIEESFQQALPKFEEDSGDPAELVNLMKDMVHLLNSTLVFCKANAEGEKWEKANPDPDITESNLQGEQKLNDDKMANVQKGQLSVLETSSRQAPPISEQVPPLSTSLVVHASEEKSLEEKVSEEESFSKRLKIPGKKMTLEVAQAQLIEIKRLVDLKAEQEKTEQKLKALSNKELEA</sequence>
<reference evidence="2" key="2">
    <citation type="submission" date="2022-01" db="EMBL/GenBank/DDBJ databases">
        <authorList>
            <person name="Yamashiro T."/>
            <person name="Shiraishi A."/>
            <person name="Satake H."/>
            <person name="Nakayama K."/>
        </authorList>
    </citation>
    <scope>NUCLEOTIDE SEQUENCE</scope>
</reference>
<evidence type="ECO:0000313" key="3">
    <source>
        <dbReference type="Proteomes" id="UP001151760"/>
    </source>
</evidence>
<dbReference type="EMBL" id="BQNB010019305">
    <property type="protein sequence ID" value="GJT83914.1"/>
    <property type="molecule type" value="Genomic_DNA"/>
</dbReference>
<evidence type="ECO:0000313" key="2">
    <source>
        <dbReference type="EMBL" id="GJT83914.1"/>
    </source>
</evidence>
<protein>
    <submittedName>
        <fullName evidence="2">Uncharacterized protein</fullName>
    </submittedName>
</protein>
<feature type="region of interest" description="Disordered" evidence="1">
    <location>
        <begin position="567"/>
        <end position="588"/>
    </location>
</feature>
<feature type="region of interest" description="Disordered" evidence="1">
    <location>
        <begin position="340"/>
        <end position="365"/>
    </location>
</feature>
<evidence type="ECO:0000256" key="1">
    <source>
        <dbReference type="SAM" id="MobiDB-lite"/>
    </source>
</evidence>
<dbReference type="Proteomes" id="UP001151760">
    <property type="component" value="Unassembled WGS sequence"/>
</dbReference>
<organism evidence="2 3">
    <name type="scientific">Tanacetum coccineum</name>
    <dbReference type="NCBI Taxonomy" id="301880"/>
    <lineage>
        <taxon>Eukaryota</taxon>
        <taxon>Viridiplantae</taxon>
        <taxon>Streptophyta</taxon>
        <taxon>Embryophyta</taxon>
        <taxon>Tracheophyta</taxon>
        <taxon>Spermatophyta</taxon>
        <taxon>Magnoliopsida</taxon>
        <taxon>eudicotyledons</taxon>
        <taxon>Gunneridae</taxon>
        <taxon>Pentapetalae</taxon>
        <taxon>asterids</taxon>
        <taxon>campanulids</taxon>
        <taxon>Asterales</taxon>
        <taxon>Asteraceae</taxon>
        <taxon>Asteroideae</taxon>
        <taxon>Anthemideae</taxon>
        <taxon>Anthemidinae</taxon>
        <taxon>Tanacetum</taxon>
    </lineage>
</organism>